<dbReference type="Gene3D" id="3.30.70.1050">
    <property type="entry name" value="Trigger factor ribosome-binding domain"/>
    <property type="match status" value="1"/>
</dbReference>
<dbReference type="SUPFAM" id="SSF102735">
    <property type="entry name" value="Trigger factor ribosome-binding domain"/>
    <property type="match status" value="1"/>
</dbReference>
<name>A0A841HGL6_9GAMM</name>
<evidence type="ECO:0000256" key="8">
    <source>
        <dbReference type="ARBA" id="ARBA00023235"/>
    </source>
</evidence>
<dbReference type="GO" id="GO:0003755">
    <property type="term" value="F:peptidyl-prolyl cis-trans isomerase activity"/>
    <property type="evidence" value="ECO:0007669"/>
    <property type="project" value="UniProtKB-UniRule"/>
</dbReference>
<dbReference type="SUPFAM" id="SSF109998">
    <property type="entry name" value="Triger factor/SurA peptide-binding domain-like"/>
    <property type="match status" value="1"/>
</dbReference>
<dbReference type="InterPro" id="IPR036611">
    <property type="entry name" value="Trigger_fac_ribosome-bd_sf"/>
</dbReference>
<dbReference type="EMBL" id="JACHHZ010000001">
    <property type="protein sequence ID" value="MBB6091579.1"/>
    <property type="molecule type" value="Genomic_DNA"/>
</dbReference>
<evidence type="ECO:0000259" key="14">
    <source>
        <dbReference type="PROSITE" id="PS50059"/>
    </source>
</evidence>
<dbReference type="PIRSF" id="PIRSF003095">
    <property type="entry name" value="Trigger_factor"/>
    <property type="match status" value="1"/>
</dbReference>
<keyword evidence="6 11" id="KW-0697">Rotamase</keyword>
<dbReference type="RefSeq" id="WP_184329370.1">
    <property type="nucleotide sequence ID" value="NZ_JACHHZ010000001.1"/>
</dbReference>
<dbReference type="Proteomes" id="UP000588068">
    <property type="component" value="Unassembled WGS sequence"/>
</dbReference>
<evidence type="ECO:0000256" key="2">
    <source>
        <dbReference type="ARBA" id="ARBA00005464"/>
    </source>
</evidence>
<proteinExistence type="inferred from homology"/>
<dbReference type="Gene3D" id="1.10.3120.10">
    <property type="entry name" value="Trigger factor, C-terminal domain"/>
    <property type="match status" value="1"/>
</dbReference>
<dbReference type="InterPro" id="IPR001179">
    <property type="entry name" value="PPIase_FKBP_dom"/>
</dbReference>
<dbReference type="PANTHER" id="PTHR30560:SF3">
    <property type="entry name" value="TRIGGER FACTOR-LIKE PROTEIN TIG, CHLOROPLASTIC"/>
    <property type="match status" value="1"/>
</dbReference>
<organism evidence="15 16">
    <name type="scientific">Povalibacter uvarum</name>
    <dbReference type="NCBI Taxonomy" id="732238"/>
    <lineage>
        <taxon>Bacteria</taxon>
        <taxon>Pseudomonadati</taxon>
        <taxon>Pseudomonadota</taxon>
        <taxon>Gammaproteobacteria</taxon>
        <taxon>Steroidobacterales</taxon>
        <taxon>Steroidobacteraceae</taxon>
        <taxon>Povalibacter</taxon>
    </lineage>
</organism>
<keyword evidence="7 11" id="KW-0143">Chaperone</keyword>
<evidence type="ECO:0000256" key="10">
    <source>
        <dbReference type="ARBA" id="ARBA00029986"/>
    </source>
</evidence>
<evidence type="ECO:0000313" key="16">
    <source>
        <dbReference type="Proteomes" id="UP000588068"/>
    </source>
</evidence>
<evidence type="ECO:0000313" key="15">
    <source>
        <dbReference type="EMBL" id="MBB6091579.1"/>
    </source>
</evidence>
<dbReference type="InterPro" id="IPR046357">
    <property type="entry name" value="PPIase_dom_sf"/>
</dbReference>
<evidence type="ECO:0000256" key="4">
    <source>
        <dbReference type="ARBA" id="ARBA00016902"/>
    </source>
</evidence>
<evidence type="ECO:0000256" key="5">
    <source>
        <dbReference type="ARBA" id="ARBA00022618"/>
    </source>
</evidence>
<dbReference type="InterPro" id="IPR008880">
    <property type="entry name" value="Trigger_fac_C"/>
</dbReference>
<evidence type="ECO:0000256" key="13">
    <source>
        <dbReference type="RuleBase" id="RU003914"/>
    </source>
</evidence>
<evidence type="ECO:0000256" key="1">
    <source>
        <dbReference type="ARBA" id="ARBA00000971"/>
    </source>
</evidence>
<dbReference type="GO" id="GO:0005737">
    <property type="term" value="C:cytoplasm"/>
    <property type="evidence" value="ECO:0007669"/>
    <property type="project" value="UniProtKB-SubCell"/>
</dbReference>
<dbReference type="GO" id="GO:0043022">
    <property type="term" value="F:ribosome binding"/>
    <property type="evidence" value="ECO:0007669"/>
    <property type="project" value="TreeGrafter"/>
</dbReference>
<sequence>MQVSVETTGALERRMEVQVPAERVEKAIDERLQSMSRTVRLKGFRPGKVPVKVVRQQFGQQVRQEVLGDVVQSTFAEAVSQQNLTPAANPRIEPISMEQGSDLKYRAVFEVFPQIELAGVETIDVSKPNAEVTPADVDAMIENLRQQRPTFASVDREARDTDRVTIDFAGTIDGKPFDGGQGENVPVVLGAGRMLADFEAGLKGIRAGEDKTIDLTFPQNYGGAELAGKAVKFAIKAHTVEEQKLPELDDEFCKSYGVEEGGIDRLRQEVEDNMRRELADAINARVKKQVLDALLAANPVELPKSVVDQQVRELQIDAGRRLGAKDVSQLPPAENFVEAAKRRVALSLLMGEVIKKASLRVDQAKVMERFEDLAQQFPDADKALQTYRSNPQIRRQMEAGVLEDQAVEWILERAKVTDQPSTFKELMNFGA</sequence>
<dbReference type="GO" id="GO:0051083">
    <property type="term" value="P:'de novo' cotranslational protein folding"/>
    <property type="evidence" value="ECO:0007669"/>
    <property type="project" value="TreeGrafter"/>
</dbReference>
<comment type="function">
    <text evidence="11">Involved in protein export. Acts as a chaperone by maintaining the newly synthesized protein in an open conformation. Functions as a peptidyl-prolyl cis-trans isomerase.</text>
</comment>
<dbReference type="FunFam" id="3.10.50.40:FF:000001">
    <property type="entry name" value="Trigger factor"/>
    <property type="match status" value="1"/>
</dbReference>
<dbReference type="Pfam" id="PF05698">
    <property type="entry name" value="Trigger_C"/>
    <property type="match status" value="1"/>
</dbReference>
<comment type="domain">
    <text evidence="11">Consists of 3 domains; the N-terminus binds the ribosome, the middle domain has PPIase activity, while the C-terminus has intrinsic chaperone activity on its own.</text>
</comment>
<comment type="caution">
    <text evidence="15">The sequence shown here is derived from an EMBL/GenBank/DDBJ whole genome shotgun (WGS) entry which is preliminary data.</text>
</comment>
<dbReference type="InterPro" id="IPR037041">
    <property type="entry name" value="Trigger_fac_C_sf"/>
</dbReference>
<dbReference type="GO" id="GO:0015031">
    <property type="term" value="P:protein transport"/>
    <property type="evidence" value="ECO:0007669"/>
    <property type="project" value="UniProtKB-UniRule"/>
</dbReference>
<comment type="subcellular location">
    <subcellularLocation>
        <location evidence="11">Cytoplasm</location>
    </subcellularLocation>
    <text evidence="11">About half TF is bound to the ribosome near the polypeptide exit tunnel while the other half is free in the cytoplasm.</text>
</comment>
<keyword evidence="9 11" id="KW-0131">Cell cycle</keyword>
<keyword evidence="16" id="KW-1185">Reference proteome</keyword>
<dbReference type="SUPFAM" id="SSF54534">
    <property type="entry name" value="FKBP-like"/>
    <property type="match status" value="1"/>
</dbReference>
<dbReference type="EC" id="5.2.1.8" evidence="3 11"/>
<comment type="similarity">
    <text evidence="2 11 13">Belongs to the FKBP-type PPIase family. Tig subfamily.</text>
</comment>
<protein>
    <recommendedName>
        <fullName evidence="4 11">Trigger factor</fullName>
        <shortName evidence="11">TF</shortName>
        <ecNumber evidence="3 11">5.2.1.8</ecNumber>
    </recommendedName>
    <alternativeName>
        <fullName evidence="10 11">PPIase</fullName>
    </alternativeName>
</protein>
<comment type="catalytic activity">
    <reaction evidence="1 11 12">
        <text>[protein]-peptidylproline (omega=180) = [protein]-peptidylproline (omega=0)</text>
        <dbReference type="Rhea" id="RHEA:16237"/>
        <dbReference type="Rhea" id="RHEA-COMP:10747"/>
        <dbReference type="Rhea" id="RHEA-COMP:10748"/>
        <dbReference type="ChEBI" id="CHEBI:83833"/>
        <dbReference type="ChEBI" id="CHEBI:83834"/>
        <dbReference type="EC" id="5.2.1.8"/>
    </reaction>
</comment>
<dbReference type="HAMAP" id="MF_00303">
    <property type="entry name" value="Trigger_factor_Tig"/>
    <property type="match status" value="1"/>
</dbReference>
<keyword evidence="8 11" id="KW-0413">Isomerase</keyword>
<keyword evidence="11" id="KW-0963">Cytoplasm</keyword>
<evidence type="ECO:0000256" key="3">
    <source>
        <dbReference type="ARBA" id="ARBA00013194"/>
    </source>
</evidence>
<dbReference type="InterPro" id="IPR005215">
    <property type="entry name" value="Trig_fac"/>
</dbReference>
<keyword evidence="5 11" id="KW-0132">Cell division</keyword>
<dbReference type="Pfam" id="PF00254">
    <property type="entry name" value="FKBP_C"/>
    <property type="match status" value="1"/>
</dbReference>
<dbReference type="InterPro" id="IPR008881">
    <property type="entry name" value="Trigger_fac_ribosome-bd_bac"/>
</dbReference>
<dbReference type="GO" id="GO:0044183">
    <property type="term" value="F:protein folding chaperone"/>
    <property type="evidence" value="ECO:0007669"/>
    <property type="project" value="TreeGrafter"/>
</dbReference>
<reference evidence="15 16" key="1">
    <citation type="submission" date="2020-08" db="EMBL/GenBank/DDBJ databases">
        <title>Genomic Encyclopedia of Type Strains, Phase IV (KMG-IV): sequencing the most valuable type-strain genomes for metagenomic binning, comparative biology and taxonomic classification.</title>
        <authorList>
            <person name="Goeker M."/>
        </authorList>
    </citation>
    <scope>NUCLEOTIDE SEQUENCE [LARGE SCALE GENOMIC DNA]</scope>
    <source>
        <strain evidence="15 16">DSM 26723</strain>
    </source>
</reference>
<evidence type="ECO:0000256" key="9">
    <source>
        <dbReference type="ARBA" id="ARBA00023306"/>
    </source>
</evidence>
<accession>A0A841HGL6</accession>
<evidence type="ECO:0000256" key="7">
    <source>
        <dbReference type="ARBA" id="ARBA00023186"/>
    </source>
</evidence>
<dbReference type="GO" id="GO:0051301">
    <property type="term" value="P:cell division"/>
    <property type="evidence" value="ECO:0007669"/>
    <property type="project" value="UniProtKB-KW"/>
</dbReference>
<dbReference type="Pfam" id="PF05697">
    <property type="entry name" value="Trigger_N"/>
    <property type="match status" value="1"/>
</dbReference>
<feature type="domain" description="PPIase FKBP-type" evidence="14">
    <location>
        <begin position="161"/>
        <end position="249"/>
    </location>
</feature>
<dbReference type="Gene3D" id="3.10.50.40">
    <property type="match status" value="1"/>
</dbReference>
<evidence type="ECO:0000256" key="6">
    <source>
        <dbReference type="ARBA" id="ARBA00023110"/>
    </source>
</evidence>
<evidence type="ECO:0000256" key="11">
    <source>
        <dbReference type="HAMAP-Rule" id="MF_00303"/>
    </source>
</evidence>
<dbReference type="AlphaFoldDB" id="A0A841HGL6"/>
<dbReference type="InterPro" id="IPR027304">
    <property type="entry name" value="Trigger_fact/SurA_dom_sf"/>
</dbReference>
<dbReference type="PANTHER" id="PTHR30560">
    <property type="entry name" value="TRIGGER FACTOR CHAPERONE AND PEPTIDYL-PROLYL CIS/TRANS ISOMERASE"/>
    <property type="match status" value="1"/>
</dbReference>
<dbReference type="NCBIfam" id="TIGR00115">
    <property type="entry name" value="tig"/>
    <property type="match status" value="1"/>
</dbReference>
<dbReference type="GO" id="GO:0043335">
    <property type="term" value="P:protein unfolding"/>
    <property type="evidence" value="ECO:0007669"/>
    <property type="project" value="TreeGrafter"/>
</dbReference>
<evidence type="ECO:0000256" key="12">
    <source>
        <dbReference type="PROSITE-ProRule" id="PRU00277"/>
    </source>
</evidence>
<gene>
    <name evidence="11" type="primary">tig</name>
    <name evidence="15" type="ORF">HNQ60_000425</name>
</gene>
<dbReference type="PROSITE" id="PS50059">
    <property type="entry name" value="FKBP_PPIASE"/>
    <property type="match status" value="1"/>
</dbReference>